<reference evidence="5" key="1">
    <citation type="journal article" date="2019" name="Int. J. Syst. Evol. Microbiol.">
        <title>The Global Catalogue of Microorganisms (GCM) 10K type strain sequencing project: providing services to taxonomists for standard genome sequencing and annotation.</title>
        <authorList>
            <consortium name="The Broad Institute Genomics Platform"/>
            <consortium name="The Broad Institute Genome Sequencing Center for Infectious Disease"/>
            <person name="Wu L."/>
            <person name="Ma J."/>
        </authorList>
    </citation>
    <scope>NUCLEOTIDE SEQUENCE [LARGE SCALE GENOMIC DNA]</scope>
    <source>
        <strain evidence="5">JCM 17066</strain>
    </source>
</reference>
<sequence>MQILPFLLMLCCAPVLMTPVTLFAQVYGGTSAGGTIVLSNFKSPETRELVVAPLAAAPTSIIPSKVAASPIPIAFKELLNEAAIQYKLDPNLLHAVIKVESGYNPTAISPKGARGLMQLMPDTARRFGAKNSLNPRENVQAGAQYLSWLLDLFKGDIELALAGYNAGEQAVIRAGNRVPAYTETRNYVVKVLAQYQRNSKKDD</sequence>
<dbReference type="EMBL" id="JBHSMT010000028">
    <property type="protein sequence ID" value="MFC5475516.1"/>
    <property type="molecule type" value="Genomic_DNA"/>
</dbReference>
<organism evidence="4 5">
    <name type="scientific">Paraherbaspirillum soli</name>
    <dbReference type="NCBI Taxonomy" id="631222"/>
    <lineage>
        <taxon>Bacteria</taxon>
        <taxon>Pseudomonadati</taxon>
        <taxon>Pseudomonadota</taxon>
        <taxon>Betaproteobacteria</taxon>
        <taxon>Burkholderiales</taxon>
        <taxon>Oxalobacteraceae</taxon>
        <taxon>Paraherbaspirillum</taxon>
    </lineage>
</organism>
<dbReference type="InterPro" id="IPR000189">
    <property type="entry name" value="Transglyc_AS"/>
</dbReference>
<dbReference type="InterPro" id="IPR008258">
    <property type="entry name" value="Transglycosylase_SLT_dom_1"/>
</dbReference>
<evidence type="ECO:0000313" key="5">
    <source>
        <dbReference type="Proteomes" id="UP001596045"/>
    </source>
</evidence>
<gene>
    <name evidence="4" type="ORF">ACFPM8_16260</name>
</gene>
<dbReference type="Pfam" id="PF01464">
    <property type="entry name" value="SLT"/>
    <property type="match status" value="1"/>
</dbReference>
<feature type="domain" description="Transglycosylase SLT" evidence="3">
    <location>
        <begin position="78"/>
        <end position="180"/>
    </location>
</feature>
<dbReference type="PROSITE" id="PS00922">
    <property type="entry name" value="TRANSGLYCOSYLASE"/>
    <property type="match status" value="1"/>
</dbReference>
<dbReference type="PANTHER" id="PTHR37423">
    <property type="entry name" value="SOLUBLE LYTIC MUREIN TRANSGLYCOSYLASE-RELATED"/>
    <property type="match status" value="1"/>
</dbReference>
<dbReference type="InterPro" id="IPR023346">
    <property type="entry name" value="Lysozyme-like_dom_sf"/>
</dbReference>
<comment type="caution">
    <text evidence="4">The sequence shown here is derived from an EMBL/GenBank/DDBJ whole genome shotgun (WGS) entry which is preliminary data.</text>
</comment>
<comment type="similarity">
    <text evidence="1">Belongs to the transglycosylase Slt family.</text>
</comment>
<feature type="signal peptide" evidence="2">
    <location>
        <begin position="1"/>
        <end position="24"/>
    </location>
</feature>
<proteinExistence type="inferred from homology"/>
<dbReference type="SUPFAM" id="SSF53955">
    <property type="entry name" value="Lysozyme-like"/>
    <property type="match status" value="1"/>
</dbReference>
<dbReference type="RefSeq" id="WP_378998882.1">
    <property type="nucleotide sequence ID" value="NZ_JBHSMT010000028.1"/>
</dbReference>
<evidence type="ECO:0000259" key="3">
    <source>
        <dbReference type="Pfam" id="PF01464"/>
    </source>
</evidence>
<keyword evidence="5" id="KW-1185">Reference proteome</keyword>
<accession>A0ABW0MF28</accession>
<dbReference type="PANTHER" id="PTHR37423:SF2">
    <property type="entry name" value="MEMBRANE-BOUND LYTIC MUREIN TRANSGLYCOSYLASE C"/>
    <property type="match status" value="1"/>
</dbReference>
<dbReference type="CDD" id="cd00254">
    <property type="entry name" value="LT-like"/>
    <property type="match status" value="1"/>
</dbReference>
<dbReference type="Proteomes" id="UP001596045">
    <property type="component" value="Unassembled WGS sequence"/>
</dbReference>
<name>A0ABW0MF28_9BURK</name>
<protein>
    <submittedName>
        <fullName evidence="4">Lytic transglycosylase domain-containing protein</fullName>
    </submittedName>
</protein>
<evidence type="ECO:0000313" key="4">
    <source>
        <dbReference type="EMBL" id="MFC5475516.1"/>
    </source>
</evidence>
<evidence type="ECO:0000256" key="1">
    <source>
        <dbReference type="ARBA" id="ARBA00007734"/>
    </source>
</evidence>
<evidence type="ECO:0000256" key="2">
    <source>
        <dbReference type="SAM" id="SignalP"/>
    </source>
</evidence>
<feature type="chain" id="PRO_5047225530" evidence="2">
    <location>
        <begin position="25"/>
        <end position="203"/>
    </location>
</feature>
<keyword evidence="2" id="KW-0732">Signal</keyword>
<dbReference type="Gene3D" id="1.10.530.10">
    <property type="match status" value="1"/>
</dbReference>